<evidence type="ECO:0000256" key="5">
    <source>
        <dbReference type="ARBA" id="ARBA00023136"/>
    </source>
</evidence>
<keyword evidence="4 6" id="KW-1133">Transmembrane helix</keyword>
<dbReference type="Proteomes" id="UP000033428">
    <property type="component" value="Unassembled WGS sequence"/>
</dbReference>
<dbReference type="GO" id="GO:0051301">
    <property type="term" value="P:cell division"/>
    <property type="evidence" value="ECO:0007669"/>
    <property type="project" value="InterPro"/>
</dbReference>
<feature type="transmembrane region" description="Helical" evidence="6">
    <location>
        <begin position="75"/>
        <end position="93"/>
    </location>
</feature>
<evidence type="ECO:0000256" key="6">
    <source>
        <dbReference type="SAM" id="Phobius"/>
    </source>
</evidence>
<proteinExistence type="predicted"/>
<dbReference type="InterPro" id="IPR001182">
    <property type="entry name" value="FtsW/RodA"/>
</dbReference>
<comment type="subcellular location">
    <subcellularLocation>
        <location evidence="1">Membrane</location>
        <topology evidence="1">Multi-pass membrane protein</topology>
    </subcellularLocation>
</comment>
<dbReference type="PANTHER" id="PTHR30474:SF1">
    <property type="entry name" value="PEPTIDOGLYCAN GLYCOSYLTRANSFERASE MRDB"/>
    <property type="match status" value="1"/>
</dbReference>
<dbReference type="GO" id="GO:0008360">
    <property type="term" value="P:regulation of cell shape"/>
    <property type="evidence" value="ECO:0007669"/>
    <property type="project" value="UniProtKB-KW"/>
</dbReference>
<organism evidence="7 8">
    <name type="scientific">Candidatus Omnitrophus magneticus</name>
    <dbReference type="NCBI Taxonomy" id="1609969"/>
    <lineage>
        <taxon>Bacteria</taxon>
        <taxon>Pseudomonadati</taxon>
        <taxon>Candidatus Omnitrophota</taxon>
        <taxon>Candidatus Omnitrophus</taxon>
    </lineage>
</organism>
<evidence type="ECO:0000256" key="1">
    <source>
        <dbReference type="ARBA" id="ARBA00004141"/>
    </source>
</evidence>
<protein>
    <submittedName>
        <fullName evidence="7">Cell cycle protein</fullName>
    </submittedName>
</protein>
<dbReference type="GO" id="GO:0032153">
    <property type="term" value="C:cell division site"/>
    <property type="evidence" value="ECO:0007669"/>
    <property type="project" value="TreeGrafter"/>
</dbReference>
<keyword evidence="2 6" id="KW-0812">Transmembrane</keyword>
<dbReference type="AlphaFoldDB" id="A0A0F0CRV5"/>
<keyword evidence="3" id="KW-0133">Cell shape</keyword>
<dbReference type="Pfam" id="PF01098">
    <property type="entry name" value="FTSW_RODA_SPOVE"/>
    <property type="match status" value="1"/>
</dbReference>
<comment type="caution">
    <text evidence="7">The sequence shown here is derived from an EMBL/GenBank/DDBJ whole genome shotgun (WGS) entry which is preliminary data.</text>
</comment>
<dbReference type="GO" id="GO:0015648">
    <property type="term" value="F:lipid-linked peptidoglycan transporter activity"/>
    <property type="evidence" value="ECO:0007669"/>
    <property type="project" value="TreeGrafter"/>
</dbReference>
<dbReference type="GO" id="GO:0005886">
    <property type="term" value="C:plasma membrane"/>
    <property type="evidence" value="ECO:0007669"/>
    <property type="project" value="TreeGrafter"/>
</dbReference>
<sequence length="156" mass="17824">MRLYKNVDKILLVAAILIALLGVVFVFSATYERAVTPTPNLEKLFVKQCIWAVLGICILLLISRIDYSRVLDFSYLFYVINLMFLFFVLVKATERYGAKRWIGFGFFSLQPSEFIKISVILVLATFLGARKEHRGSFGNYIGSFFIVAPAFLLIFL</sequence>
<dbReference type="PANTHER" id="PTHR30474">
    <property type="entry name" value="CELL CYCLE PROTEIN"/>
    <property type="match status" value="1"/>
</dbReference>
<dbReference type="EMBL" id="JYNY01000016">
    <property type="protein sequence ID" value="KJJ86073.1"/>
    <property type="molecule type" value="Genomic_DNA"/>
</dbReference>
<evidence type="ECO:0000313" key="8">
    <source>
        <dbReference type="Proteomes" id="UP000033428"/>
    </source>
</evidence>
<keyword evidence="5 6" id="KW-0472">Membrane</keyword>
<evidence type="ECO:0000313" key="7">
    <source>
        <dbReference type="EMBL" id="KJJ86073.1"/>
    </source>
</evidence>
<evidence type="ECO:0000256" key="3">
    <source>
        <dbReference type="ARBA" id="ARBA00022960"/>
    </source>
</evidence>
<reference evidence="7 8" key="1">
    <citation type="submission" date="2015-02" db="EMBL/GenBank/DDBJ databases">
        <title>Single-cell genomics of uncultivated deep-branching MTB reveals a conserved set of magnetosome genes.</title>
        <authorList>
            <person name="Kolinko S."/>
            <person name="Richter M."/>
            <person name="Glockner F.O."/>
            <person name="Brachmann A."/>
            <person name="Schuler D."/>
        </authorList>
    </citation>
    <scope>NUCLEOTIDE SEQUENCE [LARGE SCALE GENOMIC DNA]</scope>
    <source>
        <strain evidence="7">SKK-01</strain>
    </source>
</reference>
<evidence type="ECO:0000256" key="4">
    <source>
        <dbReference type="ARBA" id="ARBA00022989"/>
    </source>
</evidence>
<name>A0A0F0CRV5_9BACT</name>
<feature type="transmembrane region" description="Helical" evidence="6">
    <location>
        <begin position="113"/>
        <end position="130"/>
    </location>
</feature>
<gene>
    <name evidence="7" type="ORF">OMAG_000063</name>
</gene>
<keyword evidence="8" id="KW-1185">Reference proteome</keyword>
<feature type="transmembrane region" description="Helical" evidence="6">
    <location>
        <begin position="44"/>
        <end position="63"/>
    </location>
</feature>
<accession>A0A0F0CRV5</accession>
<feature type="transmembrane region" description="Helical" evidence="6">
    <location>
        <begin position="137"/>
        <end position="155"/>
    </location>
</feature>
<evidence type="ECO:0000256" key="2">
    <source>
        <dbReference type="ARBA" id="ARBA00022692"/>
    </source>
</evidence>